<evidence type="ECO:0000256" key="3">
    <source>
        <dbReference type="ARBA" id="ARBA00008713"/>
    </source>
</evidence>
<evidence type="ECO:0000256" key="13">
    <source>
        <dbReference type="ARBA" id="ARBA00023128"/>
    </source>
</evidence>
<comment type="function">
    <text evidence="1">Accessory subunit of the mitochondrial membrane respiratory chain NADH dehydrogenase (Complex I), that is believed not to be involved in catalysis. Complex I functions in the transfer of electrons from NADH to the respiratory chain. The immediate electron acceptor for the enzyme is believed to be ubiquinone.</text>
</comment>
<reference evidence="18" key="1">
    <citation type="submission" date="2019-03" db="UniProtKB">
        <authorList>
            <consortium name="Ensembl"/>
        </authorList>
    </citation>
    <scope>IDENTIFICATION</scope>
</reference>
<dbReference type="PANTHER" id="PTHR17097:SF0">
    <property type="entry name" value="NADH DEHYDROGENASE [UBIQUINONE] 1 SUBUNIT C1, MITOCHONDRIAL"/>
    <property type="match status" value="1"/>
</dbReference>
<keyword evidence="13" id="KW-0496">Mitochondrion</keyword>
<evidence type="ECO:0000313" key="18">
    <source>
        <dbReference type="Ensembl" id="ENSUMAP00000029664"/>
    </source>
</evidence>
<name>A0A452V875_URSMA</name>
<keyword evidence="14 17" id="KW-0472">Membrane</keyword>
<comment type="subunit">
    <text evidence="4">Complex I is composed of 45 different subunits.</text>
</comment>
<evidence type="ECO:0000256" key="8">
    <source>
        <dbReference type="ARBA" id="ARBA00022692"/>
    </source>
</evidence>
<evidence type="ECO:0000256" key="9">
    <source>
        <dbReference type="ARBA" id="ARBA00022792"/>
    </source>
</evidence>
<dbReference type="Pfam" id="PF15088">
    <property type="entry name" value="NADH_dh_m_C1"/>
    <property type="match status" value="1"/>
</dbReference>
<dbReference type="GO" id="GO:0045271">
    <property type="term" value="C:respiratory chain complex I"/>
    <property type="evidence" value="ECO:0007669"/>
    <property type="project" value="InterPro"/>
</dbReference>
<dbReference type="InterPro" id="IPR026192">
    <property type="entry name" value="NDUFC1"/>
</dbReference>
<evidence type="ECO:0000256" key="15">
    <source>
        <dbReference type="ARBA" id="ARBA00030166"/>
    </source>
</evidence>
<evidence type="ECO:0000256" key="5">
    <source>
        <dbReference type="ARBA" id="ARBA00016767"/>
    </source>
</evidence>
<keyword evidence="6" id="KW-0813">Transport</keyword>
<keyword evidence="11" id="KW-0249">Electron transport</keyword>
<keyword evidence="9" id="KW-0999">Mitochondrion inner membrane</keyword>
<keyword evidence="7" id="KW-0679">Respiratory chain</keyword>
<dbReference type="GeneTree" id="ENSGT00950000186393"/>
<evidence type="ECO:0000256" key="12">
    <source>
        <dbReference type="ARBA" id="ARBA00022989"/>
    </source>
</evidence>
<evidence type="ECO:0000256" key="2">
    <source>
        <dbReference type="ARBA" id="ARBA00004298"/>
    </source>
</evidence>
<dbReference type="OMA" id="FLCWRPP"/>
<dbReference type="PANTHER" id="PTHR17097">
    <property type="entry name" value="NADH-UBIQUINONE OXIDOREDUCTASE KFYI SUBUNIT"/>
    <property type="match status" value="1"/>
</dbReference>
<evidence type="ECO:0000256" key="6">
    <source>
        <dbReference type="ARBA" id="ARBA00022448"/>
    </source>
</evidence>
<keyword evidence="10" id="KW-0809">Transit peptide</keyword>
<protein>
    <recommendedName>
        <fullName evidence="5">NADH dehydrogenase [ubiquinone] 1 subunit C1, mitochondrial</fullName>
    </recommendedName>
    <alternativeName>
        <fullName evidence="15">Complex I-KFYI</fullName>
    </alternativeName>
    <alternativeName>
        <fullName evidence="16">NADH-ubiquinone oxidoreductase KFYI subunit</fullName>
    </alternativeName>
</protein>
<evidence type="ECO:0000256" key="16">
    <source>
        <dbReference type="ARBA" id="ARBA00032841"/>
    </source>
</evidence>
<sequence>PAPRWALRSVASLLLPLPLTVISLTLFLCWRPPHGKPNWQEGGLTLGTSVFLQTHLIKQHNEDVIKKTWVGTNFGNTNAIHCSIK</sequence>
<evidence type="ECO:0000256" key="7">
    <source>
        <dbReference type="ARBA" id="ARBA00022660"/>
    </source>
</evidence>
<evidence type="ECO:0000256" key="10">
    <source>
        <dbReference type="ARBA" id="ARBA00022946"/>
    </source>
</evidence>
<keyword evidence="8 17" id="KW-0812">Transmembrane</keyword>
<evidence type="ECO:0000256" key="11">
    <source>
        <dbReference type="ARBA" id="ARBA00022982"/>
    </source>
</evidence>
<organism evidence="18">
    <name type="scientific">Ursus maritimus</name>
    <name type="common">Polar bear</name>
    <name type="synonym">Thalarctos maritimus</name>
    <dbReference type="NCBI Taxonomy" id="29073"/>
    <lineage>
        <taxon>Eukaryota</taxon>
        <taxon>Metazoa</taxon>
        <taxon>Chordata</taxon>
        <taxon>Craniata</taxon>
        <taxon>Vertebrata</taxon>
        <taxon>Euteleostomi</taxon>
        <taxon>Mammalia</taxon>
        <taxon>Eutheria</taxon>
        <taxon>Laurasiatheria</taxon>
        <taxon>Carnivora</taxon>
        <taxon>Caniformia</taxon>
        <taxon>Ursidae</taxon>
        <taxon>Ursus</taxon>
    </lineage>
</organism>
<feature type="transmembrane region" description="Helical" evidence="17">
    <location>
        <begin position="6"/>
        <end position="30"/>
    </location>
</feature>
<dbReference type="GO" id="GO:0005743">
    <property type="term" value="C:mitochondrial inner membrane"/>
    <property type="evidence" value="ECO:0007669"/>
    <property type="project" value="UniProtKB-SubCell"/>
</dbReference>
<evidence type="ECO:0000256" key="1">
    <source>
        <dbReference type="ARBA" id="ARBA00003195"/>
    </source>
</evidence>
<evidence type="ECO:0000256" key="14">
    <source>
        <dbReference type="ARBA" id="ARBA00023136"/>
    </source>
</evidence>
<dbReference type="AlphaFoldDB" id="A0A452V875"/>
<comment type="subcellular location">
    <subcellularLocation>
        <location evidence="2">Mitochondrion inner membrane</location>
        <topology evidence="2">Single-pass membrane protein</topology>
        <orientation evidence="2">Matrix side</orientation>
    </subcellularLocation>
</comment>
<proteinExistence type="inferred from homology"/>
<evidence type="ECO:0000256" key="17">
    <source>
        <dbReference type="SAM" id="Phobius"/>
    </source>
</evidence>
<accession>A0A452V875</accession>
<dbReference type="Ensembl" id="ENSUMAT00000035046.1">
    <property type="protein sequence ID" value="ENSUMAP00000029664.1"/>
    <property type="gene ID" value="ENSUMAG00000021461.1"/>
</dbReference>
<evidence type="ECO:0000256" key="4">
    <source>
        <dbReference type="ARBA" id="ARBA00011533"/>
    </source>
</evidence>
<keyword evidence="12 17" id="KW-1133">Transmembrane helix</keyword>
<comment type="similarity">
    <text evidence="3">Belongs to the complex I NDUFC1 subunit family.</text>
</comment>